<feature type="domain" description="NADAR" evidence="3">
    <location>
        <begin position="34"/>
        <end position="190"/>
    </location>
</feature>
<evidence type="ECO:0000259" key="3">
    <source>
        <dbReference type="Pfam" id="PF08719"/>
    </source>
</evidence>
<evidence type="ECO:0000256" key="1">
    <source>
        <dbReference type="ARBA" id="ARBA00000022"/>
    </source>
</evidence>
<dbReference type="InterPro" id="IPR012816">
    <property type="entry name" value="NADAR"/>
</dbReference>
<gene>
    <name evidence="4" type="ORF">VVAX_03940</name>
</gene>
<evidence type="ECO:0000313" key="4">
    <source>
        <dbReference type="EMBL" id="CAA2106843.1"/>
    </source>
</evidence>
<dbReference type="RefSeq" id="WP_339091501.1">
    <property type="nucleotide sequence ID" value="NZ_LR743507.1"/>
</dbReference>
<dbReference type="NCBIfam" id="TIGR02464">
    <property type="entry name" value="ribofla_fusion"/>
    <property type="match status" value="1"/>
</dbReference>
<evidence type="ECO:0000256" key="2">
    <source>
        <dbReference type="ARBA" id="ARBA00000751"/>
    </source>
</evidence>
<comment type="catalytic activity">
    <reaction evidence="1">
        <text>5-amino-6-(5-phospho-D-ribosylamino)uracil + H2O = 5,6-diaminouracil + D-ribose 5-phosphate</text>
        <dbReference type="Rhea" id="RHEA:55020"/>
        <dbReference type="ChEBI" id="CHEBI:15377"/>
        <dbReference type="ChEBI" id="CHEBI:46252"/>
        <dbReference type="ChEBI" id="CHEBI:58453"/>
        <dbReference type="ChEBI" id="CHEBI:78346"/>
    </reaction>
</comment>
<organism evidence="4">
    <name type="scientific">Variovorax paradoxus</name>
    <dbReference type="NCBI Taxonomy" id="34073"/>
    <lineage>
        <taxon>Bacteria</taxon>
        <taxon>Pseudomonadati</taxon>
        <taxon>Pseudomonadota</taxon>
        <taxon>Betaproteobacteria</taxon>
        <taxon>Burkholderiales</taxon>
        <taxon>Comamonadaceae</taxon>
        <taxon>Variovorax</taxon>
    </lineage>
</organism>
<dbReference type="InterPro" id="IPR037238">
    <property type="entry name" value="YbiA-like_sf"/>
</dbReference>
<sequence>MTTTNAPHQAGTPRSTRDLPAYFAQGHRPAYLLFWGHQAPKTGVNKSCFSQWFEAGFKVAGVGYRTAEHFMMAGKARLFGDQETCERILAARTPGEAKKLGRQIRGFDETAWVDARLDIVTRGNIAKFAQNPALGAFLLGTGDQVLVEASPVDPIWGIGLAATDPAAQDPREWKGLNLLGFALMAARDALGQPQ</sequence>
<dbReference type="Gene3D" id="1.10.357.40">
    <property type="entry name" value="YbiA-like"/>
    <property type="match status" value="1"/>
</dbReference>
<dbReference type="Pfam" id="PF08719">
    <property type="entry name" value="NADAR"/>
    <property type="match status" value="1"/>
</dbReference>
<reference evidence="4" key="1">
    <citation type="submission" date="2019-12" db="EMBL/GenBank/DDBJ databases">
        <authorList>
            <person name="Cremers G."/>
        </authorList>
    </citation>
    <scope>NUCLEOTIDE SEQUENCE</scope>
    <source>
        <strain evidence="4">Vvax</strain>
    </source>
</reference>
<dbReference type="SUPFAM" id="SSF143990">
    <property type="entry name" value="YbiA-like"/>
    <property type="match status" value="1"/>
</dbReference>
<dbReference type="EMBL" id="LR743507">
    <property type="protein sequence ID" value="CAA2106843.1"/>
    <property type="molecule type" value="Genomic_DNA"/>
</dbReference>
<comment type="catalytic activity">
    <reaction evidence="2">
        <text>2,5-diamino-6-hydroxy-4-(5-phosphoribosylamino)-pyrimidine + H2O = 2,5,6-triamino-4-hydroxypyrimidine + D-ribose 5-phosphate</text>
        <dbReference type="Rhea" id="RHEA:23436"/>
        <dbReference type="ChEBI" id="CHEBI:15377"/>
        <dbReference type="ChEBI" id="CHEBI:58614"/>
        <dbReference type="ChEBI" id="CHEBI:78346"/>
        <dbReference type="ChEBI" id="CHEBI:137796"/>
    </reaction>
</comment>
<dbReference type="AlphaFoldDB" id="A0A679JDR0"/>
<proteinExistence type="predicted"/>
<dbReference type="CDD" id="cd15457">
    <property type="entry name" value="NADAR"/>
    <property type="match status" value="1"/>
</dbReference>
<accession>A0A679JDR0</accession>
<name>A0A679JDR0_VARPD</name>
<protein>
    <submittedName>
        <fullName evidence="4">Riboflavin biosynthesis protein</fullName>
    </submittedName>
</protein>